<dbReference type="Proteomes" id="UP000278823">
    <property type="component" value="Unassembled WGS sequence"/>
</dbReference>
<evidence type="ECO:0000259" key="6">
    <source>
        <dbReference type="PROSITE" id="PS50977"/>
    </source>
</evidence>
<dbReference type="RefSeq" id="WP_126919729.1">
    <property type="nucleotide sequence ID" value="NZ_ML133687.1"/>
</dbReference>
<gene>
    <name evidence="7" type="ORF">EFQ99_05840</name>
</gene>
<name>A0A432PMZ8_9HYPH</name>
<dbReference type="PANTHER" id="PTHR30055:SF234">
    <property type="entry name" value="HTH-TYPE TRANSCRIPTIONAL REGULATOR BETI"/>
    <property type="match status" value="1"/>
</dbReference>
<evidence type="ECO:0000313" key="7">
    <source>
        <dbReference type="EMBL" id="RUM25822.1"/>
    </source>
</evidence>
<dbReference type="InterPro" id="IPR001647">
    <property type="entry name" value="HTH_TetR"/>
</dbReference>
<dbReference type="PANTHER" id="PTHR30055">
    <property type="entry name" value="HTH-TYPE TRANSCRIPTIONAL REGULATOR RUTR"/>
    <property type="match status" value="1"/>
</dbReference>
<dbReference type="GO" id="GO:0000976">
    <property type="term" value="F:transcription cis-regulatory region binding"/>
    <property type="evidence" value="ECO:0007669"/>
    <property type="project" value="TreeGrafter"/>
</dbReference>
<protein>
    <submittedName>
        <fullName evidence="7">TetR/AcrR family transcriptional regulator</fullName>
    </submittedName>
</protein>
<dbReference type="OrthoDB" id="7185252at2"/>
<feature type="DNA-binding region" description="H-T-H motif" evidence="4">
    <location>
        <begin position="42"/>
        <end position="61"/>
    </location>
</feature>
<evidence type="ECO:0000256" key="4">
    <source>
        <dbReference type="PROSITE-ProRule" id="PRU00335"/>
    </source>
</evidence>
<dbReference type="Gene3D" id="1.10.357.10">
    <property type="entry name" value="Tetracycline Repressor, domain 2"/>
    <property type="match status" value="1"/>
</dbReference>
<accession>A0A432PMZ8</accession>
<evidence type="ECO:0000313" key="8">
    <source>
        <dbReference type="Proteomes" id="UP000278823"/>
    </source>
</evidence>
<dbReference type="InterPro" id="IPR009057">
    <property type="entry name" value="Homeodomain-like_sf"/>
</dbReference>
<dbReference type="GO" id="GO:0003700">
    <property type="term" value="F:DNA-binding transcription factor activity"/>
    <property type="evidence" value="ECO:0007669"/>
    <property type="project" value="TreeGrafter"/>
</dbReference>
<proteinExistence type="predicted"/>
<dbReference type="SUPFAM" id="SSF46689">
    <property type="entry name" value="Homeodomain-like"/>
    <property type="match status" value="1"/>
</dbReference>
<dbReference type="PRINTS" id="PR00455">
    <property type="entry name" value="HTHTETR"/>
</dbReference>
<keyword evidence="3" id="KW-0804">Transcription</keyword>
<sequence>MEKTLVEDKPPGLRSRQKTQRRDAILTTAKRLFEQNGIENTTMAAIAADVGVSTPTVFNYFGTRDELLLAIILDGHVRAVESNRRIPMRSGKGLAADLTDLLTRFTKYSMEIFNKPVWRYADSAAIRQPKSEFVQRYAQIDEVLREEIENVLRDQPSETRRGGGFDTAALAAIIYNHWNAHYIAFIKDDDMSMEAHLGALSPQIRELLSLVFADEHPDA</sequence>
<organism evidence="7 8">
    <name type="scientific">Rhizobium vallis</name>
    <dbReference type="NCBI Taxonomy" id="634290"/>
    <lineage>
        <taxon>Bacteria</taxon>
        <taxon>Pseudomonadati</taxon>
        <taxon>Pseudomonadota</taxon>
        <taxon>Alphaproteobacteria</taxon>
        <taxon>Hyphomicrobiales</taxon>
        <taxon>Rhizobiaceae</taxon>
        <taxon>Rhizobium/Agrobacterium group</taxon>
        <taxon>Rhizobium</taxon>
    </lineage>
</organism>
<keyword evidence="2 4" id="KW-0238">DNA-binding</keyword>
<evidence type="ECO:0000256" key="2">
    <source>
        <dbReference type="ARBA" id="ARBA00023125"/>
    </source>
</evidence>
<comment type="caution">
    <text evidence="7">The sequence shown here is derived from an EMBL/GenBank/DDBJ whole genome shotgun (WGS) entry which is preliminary data.</text>
</comment>
<evidence type="ECO:0000256" key="5">
    <source>
        <dbReference type="SAM" id="MobiDB-lite"/>
    </source>
</evidence>
<dbReference type="Pfam" id="PF00440">
    <property type="entry name" value="TetR_N"/>
    <property type="match status" value="1"/>
</dbReference>
<dbReference type="EMBL" id="RJTH01000002">
    <property type="protein sequence ID" value="RUM25822.1"/>
    <property type="molecule type" value="Genomic_DNA"/>
</dbReference>
<keyword evidence="1" id="KW-0805">Transcription regulation</keyword>
<dbReference type="AlphaFoldDB" id="A0A432PMZ8"/>
<feature type="domain" description="HTH tetR-type" evidence="6">
    <location>
        <begin position="19"/>
        <end position="79"/>
    </location>
</feature>
<dbReference type="PROSITE" id="PS50977">
    <property type="entry name" value="HTH_TETR_2"/>
    <property type="match status" value="1"/>
</dbReference>
<keyword evidence="8" id="KW-1185">Reference proteome</keyword>
<evidence type="ECO:0000256" key="1">
    <source>
        <dbReference type="ARBA" id="ARBA00023015"/>
    </source>
</evidence>
<feature type="region of interest" description="Disordered" evidence="5">
    <location>
        <begin position="1"/>
        <end position="21"/>
    </location>
</feature>
<dbReference type="InterPro" id="IPR050109">
    <property type="entry name" value="HTH-type_TetR-like_transc_reg"/>
</dbReference>
<evidence type="ECO:0000256" key="3">
    <source>
        <dbReference type="ARBA" id="ARBA00023163"/>
    </source>
</evidence>
<reference evidence="8" key="1">
    <citation type="submission" date="2018-11" db="EMBL/GenBank/DDBJ databases">
        <title>Rhizobium chutanense sp. nov., isolated from root nodules of Phaseolus vulgaris in China.</title>
        <authorList>
            <person name="Huo Y."/>
        </authorList>
    </citation>
    <scope>NUCLEOTIDE SEQUENCE [LARGE SCALE GENOMIC DNA]</scope>
    <source>
        <strain evidence="8">CCBAU 65647</strain>
    </source>
</reference>
<feature type="compositionally biased region" description="Basic and acidic residues" evidence="5">
    <location>
        <begin position="1"/>
        <end position="11"/>
    </location>
</feature>